<name>A0ABR7HII5_9FIRM</name>
<dbReference type="InterPro" id="IPR003141">
    <property type="entry name" value="Pol/His_phosphatase_N"/>
</dbReference>
<comment type="caution">
    <text evidence="12">The sequence shown here is derived from an EMBL/GenBank/DDBJ whole genome shotgun (WGS) entry which is preliminary data.</text>
</comment>
<comment type="similarity">
    <text evidence="2">Belongs to the DNA polymerase type-C family. DnaE subfamily.</text>
</comment>
<protein>
    <recommendedName>
        <fullName evidence="4">DNA polymerase III subunit alpha</fullName>
        <ecNumber evidence="3">2.7.7.7</ecNumber>
    </recommendedName>
</protein>
<dbReference type="PANTHER" id="PTHR32294:SF0">
    <property type="entry name" value="DNA POLYMERASE III SUBUNIT ALPHA"/>
    <property type="match status" value="1"/>
</dbReference>
<evidence type="ECO:0000256" key="1">
    <source>
        <dbReference type="ARBA" id="ARBA00004496"/>
    </source>
</evidence>
<keyword evidence="13" id="KW-1185">Reference proteome</keyword>
<dbReference type="PANTHER" id="PTHR32294">
    <property type="entry name" value="DNA POLYMERASE III SUBUNIT ALPHA"/>
    <property type="match status" value="1"/>
</dbReference>
<dbReference type="InterPro" id="IPR041931">
    <property type="entry name" value="DNA_pol3_alpha_thumb_dom"/>
</dbReference>
<feature type="domain" description="Polymerase/histidinol phosphatase N-terminal" evidence="11">
    <location>
        <begin position="4"/>
        <end position="71"/>
    </location>
</feature>
<dbReference type="InterPro" id="IPR011708">
    <property type="entry name" value="DNA_pol3_alpha_NTPase_dom"/>
</dbReference>
<evidence type="ECO:0000256" key="8">
    <source>
        <dbReference type="ARBA" id="ARBA00022932"/>
    </source>
</evidence>
<dbReference type="Proteomes" id="UP000636755">
    <property type="component" value="Unassembled WGS sequence"/>
</dbReference>
<dbReference type="InterPro" id="IPR004013">
    <property type="entry name" value="PHP_dom"/>
</dbReference>
<evidence type="ECO:0000256" key="6">
    <source>
        <dbReference type="ARBA" id="ARBA00022695"/>
    </source>
</evidence>
<keyword evidence="8" id="KW-0239">DNA-directed DNA polymerase</keyword>
<evidence type="ECO:0000256" key="7">
    <source>
        <dbReference type="ARBA" id="ARBA00022705"/>
    </source>
</evidence>
<dbReference type="CDD" id="cd12113">
    <property type="entry name" value="PHP_PolIIIA_DnaE3"/>
    <property type="match status" value="1"/>
</dbReference>
<evidence type="ECO:0000256" key="10">
    <source>
        <dbReference type="ARBA" id="ARBA00049244"/>
    </source>
</evidence>
<dbReference type="SUPFAM" id="SSF89550">
    <property type="entry name" value="PHP domain-like"/>
    <property type="match status" value="1"/>
</dbReference>
<evidence type="ECO:0000256" key="2">
    <source>
        <dbReference type="ARBA" id="ARBA00009496"/>
    </source>
</evidence>
<dbReference type="Pfam" id="PF01336">
    <property type="entry name" value="tRNA_anti-codon"/>
    <property type="match status" value="1"/>
</dbReference>
<dbReference type="RefSeq" id="WP_186934659.1">
    <property type="nucleotide sequence ID" value="NZ_JACOPS010000001.1"/>
</dbReference>
<accession>A0ABR7HII5</accession>
<comment type="function">
    <text evidence="9">DNA polymerase III is a complex, multichain enzyme responsible for most of the replicative synthesis in bacteria. This DNA polymerase also exhibits 3' to 5' exonuclease activity. The alpha chain is the DNA polymerase.</text>
</comment>
<keyword evidence="5 12" id="KW-0808">Transferase</keyword>
<dbReference type="NCBIfam" id="TIGR00594">
    <property type="entry name" value="polc"/>
    <property type="match status" value="1"/>
</dbReference>
<dbReference type="Pfam" id="PF07733">
    <property type="entry name" value="DNA_pol3_alpha"/>
    <property type="match status" value="1"/>
</dbReference>
<evidence type="ECO:0000259" key="11">
    <source>
        <dbReference type="SMART" id="SM00481"/>
    </source>
</evidence>
<dbReference type="InterPro" id="IPR016195">
    <property type="entry name" value="Pol/histidinol_Pase-like"/>
</dbReference>
<comment type="catalytic activity">
    <reaction evidence="10">
        <text>DNA(n) + a 2'-deoxyribonucleoside 5'-triphosphate = DNA(n+1) + diphosphate</text>
        <dbReference type="Rhea" id="RHEA:22508"/>
        <dbReference type="Rhea" id="RHEA-COMP:17339"/>
        <dbReference type="Rhea" id="RHEA-COMP:17340"/>
        <dbReference type="ChEBI" id="CHEBI:33019"/>
        <dbReference type="ChEBI" id="CHEBI:61560"/>
        <dbReference type="ChEBI" id="CHEBI:173112"/>
        <dbReference type="EC" id="2.7.7.7"/>
    </reaction>
</comment>
<evidence type="ECO:0000313" key="13">
    <source>
        <dbReference type="Proteomes" id="UP000636755"/>
    </source>
</evidence>
<dbReference type="GO" id="GO:0003887">
    <property type="term" value="F:DNA-directed DNA polymerase activity"/>
    <property type="evidence" value="ECO:0007669"/>
    <property type="project" value="UniProtKB-EC"/>
</dbReference>
<dbReference type="NCBIfam" id="NF004226">
    <property type="entry name" value="PRK05673.1"/>
    <property type="match status" value="1"/>
</dbReference>
<proteinExistence type="inferred from homology"/>
<dbReference type="InterPro" id="IPR004365">
    <property type="entry name" value="NA-bd_OB_tRNA"/>
</dbReference>
<dbReference type="Pfam" id="PF14579">
    <property type="entry name" value="HHH_6"/>
    <property type="match status" value="1"/>
</dbReference>
<dbReference type="SMART" id="SM00481">
    <property type="entry name" value="POLIIIAc"/>
    <property type="match status" value="1"/>
</dbReference>
<keyword evidence="7" id="KW-0235">DNA replication</keyword>
<dbReference type="CDD" id="cd04485">
    <property type="entry name" value="DnaE_OBF"/>
    <property type="match status" value="1"/>
</dbReference>
<dbReference type="InterPro" id="IPR040982">
    <property type="entry name" value="DNA_pol3_finger"/>
</dbReference>
<dbReference type="Pfam" id="PF17657">
    <property type="entry name" value="DNA_pol3_finger"/>
    <property type="match status" value="1"/>
</dbReference>
<sequence length="1173" mass="133395">MAFTHLHNHTEYSLLDGASRINKLVESAKEKGQTALAITDHGVMYGVIDFYRACKKQGIKPVIGCEVYVAPHSRFDKTSAYEKYYHMVLLCENNEGYQNLIKLVSKGFTEGFYSKPRIDDELLKEYHKGLICLSACLAGEIPQNLLDGNYDGAKQKALFYQSLFGKDNFFIELQDHGIEEQKRINPQLIRIAEEIGAELVVTNDSHYIDKKDSYTHSILLCIQTNKTVNDVDRMEFKTSEFYLKTEEEMRSLFPNLPQAYDNTQKIADRCNVEFEFGVRKLPRFDVPNNEDHYEYFRRKCYEGLYRHYGENPDKSLIDRLEYELATVSKMGFVDYYLIVNDFVQYAKSEKIPVGPGRGSGAGSLCAYCIGITAIDPIKYNLLFERFLNPERVSMPDFDVDFCTERRGEVIDYVVRKYGTDRVAQIISFGTMAARGAIRDVGRVLAIPYATVDSVAKLVPMELKVTIDSALKASPELRHRYEEDEQTKQLLDIAKSIEGMPRHATMHAAGVVITDRPVSDYVPLSKNDDNVVTQFTMTTLEELGLLKMDFLGLRNLTVIDYADKQIRKNHPEYNPDNINDKDEKVFAMISQGNTEGVFQFESQGMKNVLMRLKPDSIEDLIAVVSLYRPGPMDSIPRYIDCRHNPSHITYKHPLLKPILEVTYGCIVYQEQVMQILRVLAGFSLGRADIVRRAMSKKKAAEMAKQREIFLHGITDENGKVIVDGCIRRGIDEKIANSIYDEIESFASYAFNKSHAAAYSMISYKTAYLKCHYPQEYMAALLTSVLDNQNKLAAYIGECQRLGIKVLPPSVNESDLGFTVSGNNIRYGLLAIKNLGRAFIDQIIKERRLKPYTSLYDFCKRLCGKNMNSRAIESLIKCGALDGLGANRRQLLAISKTVLDDVEYEAKKNQGGQLSFFDMGDDSTKATSEPQLPDLKEFSTDELLRMEKEIAGIYLSGHPADNYSLYSERMKADRIGEIINDETGRYPDGKKVLIVGIISKVKTQLTKSNKLMAFINIEDKYGIMEAVVFPNVYEKSTILLNENIPVIIKGTLNFKENEEPKIICDSIAKAFNNEECKNMSAANYEQNRAAAEHKSAYQKPYVPQALYLRIDDLNTDMYRRAKRVTDIFDGRTPIIFYLTDSKRKVKAPANMWVSLNDVMIKELKHQLGDENVAVK</sequence>
<dbReference type="NCBIfam" id="NF005298">
    <property type="entry name" value="PRK06826.1"/>
    <property type="match status" value="1"/>
</dbReference>
<evidence type="ECO:0000313" key="12">
    <source>
        <dbReference type="EMBL" id="MBC5727323.1"/>
    </source>
</evidence>
<dbReference type="Pfam" id="PF02811">
    <property type="entry name" value="PHP"/>
    <property type="match status" value="1"/>
</dbReference>
<dbReference type="EC" id="2.7.7.7" evidence="3"/>
<dbReference type="EMBL" id="JACOPS010000001">
    <property type="protein sequence ID" value="MBC5727323.1"/>
    <property type="molecule type" value="Genomic_DNA"/>
</dbReference>
<keyword evidence="6 12" id="KW-0548">Nucleotidyltransferase</keyword>
<evidence type="ECO:0000256" key="9">
    <source>
        <dbReference type="ARBA" id="ARBA00025611"/>
    </source>
</evidence>
<dbReference type="Gene3D" id="3.20.20.140">
    <property type="entry name" value="Metal-dependent hydrolases"/>
    <property type="match status" value="1"/>
</dbReference>
<dbReference type="InterPro" id="IPR004805">
    <property type="entry name" value="DnaE2/DnaE/PolC"/>
</dbReference>
<dbReference type="Gene3D" id="1.10.10.1600">
    <property type="entry name" value="Bacterial DNA polymerase III alpha subunit, thumb domain"/>
    <property type="match status" value="1"/>
</dbReference>
<evidence type="ECO:0000256" key="3">
    <source>
        <dbReference type="ARBA" id="ARBA00012417"/>
    </source>
</evidence>
<organism evidence="12 13">
    <name type="scientific">Ruminococcus intestinalis</name>
    <dbReference type="NCBI Taxonomy" id="2763066"/>
    <lineage>
        <taxon>Bacteria</taxon>
        <taxon>Bacillati</taxon>
        <taxon>Bacillota</taxon>
        <taxon>Clostridia</taxon>
        <taxon>Eubacteriales</taxon>
        <taxon>Oscillospiraceae</taxon>
        <taxon>Ruminococcus</taxon>
    </lineage>
</organism>
<evidence type="ECO:0000256" key="4">
    <source>
        <dbReference type="ARBA" id="ARBA00019114"/>
    </source>
</evidence>
<comment type="subcellular location">
    <subcellularLocation>
        <location evidence="1">Cytoplasm</location>
    </subcellularLocation>
</comment>
<reference evidence="12 13" key="1">
    <citation type="submission" date="2020-08" db="EMBL/GenBank/DDBJ databases">
        <title>Genome public.</title>
        <authorList>
            <person name="Liu C."/>
            <person name="Sun Q."/>
        </authorList>
    </citation>
    <scope>NUCLEOTIDE SEQUENCE [LARGE SCALE GENOMIC DNA]</scope>
    <source>
        <strain evidence="12 13">NSJ-71</strain>
    </source>
</reference>
<dbReference type="Gene3D" id="1.10.150.870">
    <property type="match status" value="1"/>
</dbReference>
<evidence type="ECO:0000256" key="5">
    <source>
        <dbReference type="ARBA" id="ARBA00022679"/>
    </source>
</evidence>
<dbReference type="InterPro" id="IPR029460">
    <property type="entry name" value="DNAPol_HHH"/>
</dbReference>
<gene>
    <name evidence="12" type="ORF">H8R91_02010</name>
</gene>